<dbReference type="GO" id="GO:0016042">
    <property type="term" value="P:lipid catabolic process"/>
    <property type="evidence" value="ECO:0007669"/>
    <property type="project" value="UniProtKB-UniRule"/>
</dbReference>
<feature type="short sequence motif" description="GXSXG" evidence="2">
    <location>
        <begin position="85"/>
        <end position="89"/>
    </location>
</feature>
<evidence type="ECO:0000313" key="5">
    <source>
        <dbReference type="EMBL" id="ABQ07248.1"/>
    </source>
</evidence>
<dbReference type="GeneID" id="31767156"/>
<evidence type="ECO:0000256" key="3">
    <source>
        <dbReference type="SAM" id="Phobius"/>
    </source>
</evidence>
<dbReference type="PANTHER" id="PTHR46394:SF1">
    <property type="entry name" value="PNPLA DOMAIN-CONTAINING PROTEIN"/>
    <property type="match status" value="1"/>
</dbReference>
<dbReference type="Proteomes" id="UP000006694">
    <property type="component" value="Chromosome"/>
</dbReference>
<evidence type="ECO:0000259" key="4">
    <source>
        <dbReference type="PROSITE" id="PS51635"/>
    </source>
</evidence>
<feature type="transmembrane region" description="Helical" evidence="3">
    <location>
        <begin position="151"/>
        <end position="171"/>
    </location>
</feature>
<dbReference type="PANTHER" id="PTHR46394">
    <property type="entry name" value="ANNEXIN"/>
    <property type="match status" value="1"/>
</dbReference>
<evidence type="ECO:0000256" key="1">
    <source>
        <dbReference type="ARBA" id="ARBA00023098"/>
    </source>
</evidence>
<keyword evidence="2" id="KW-0378">Hydrolase</keyword>
<organism evidence="5 6">
    <name type="scientific">Flavobacterium johnsoniae (strain ATCC 17061 / DSM 2064 / JCM 8514 / BCRC 14874 / CCUG 350202 / NBRC 14942 / NCIMB 11054 / UW101)</name>
    <name type="common">Cytophaga johnsonae</name>
    <dbReference type="NCBI Taxonomy" id="376686"/>
    <lineage>
        <taxon>Bacteria</taxon>
        <taxon>Pseudomonadati</taxon>
        <taxon>Bacteroidota</taxon>
        <taxon>Flavobacteriia</taxon>
        <taxon>Flavobacteriales</taxon>
        <taxon>Flavobacteriaceae</taxon>
        <taxon>Flavobacterium</taxon>
    </lineage>
</organism>
<feature type="transmembrane region" description="Helical" evidence="3">
    <location>
        <begin position="177"/>
        <end position="198"/>
    </location>
</feature>
<keyword evidence="3" id="KW-1133">Transmembrane helix</keyword>
<protein>
    <submittedName>
        <fullName evidence="5">Patatin</fullName>
    </submittedName>
</protein>
<proteinExistence type="predicted"/>
<dbReference type="SUPFAM" id="SSF52151">
    <property type="entry name" value="FabD/lysophospholipase-like"/>
    <property type="match status" value="1"/>
</dbReference>
<keyword evidence="2" id="KW-0442">Lipid degradation</keyword>
<dbReference type="AlphaFoldDB" id="A5FC27"/>
<dbReference type="Gene3D" id="3.40.1090.10">
    <property type="entry name" value="Cytosolic phospholipase A2 catalytic domain"/>
    <property type="match status" value="2"/>
</dbReference>
<dbReference type="Pfam" id="PF01734">
    <property type="entry name" value="Patatin"/>
    <property type="match status" value="1"/>
</dbReference>
<evidence type="ECO:0000313" key="6">
    <source>
        <dbReference type="Proteomes" id="UP000006694"/>
    </source>
</evidence>
<feature type="domain" description="PNPLA" evidence="4">
    <location>
        <begin position="54"/>
        <end position="425"/>
    </location>
</feature>
<feature type="active site" description="Nucleophile" evidence="2">
    <location>
        <position position="87"/>
    </location>
</feature>
<dbReference type="HOGENOM" id="CLU_047251_3_0_10"/>
<dbReference type="InterPro" id="IPR052580">
    <property type="entry name" value="Lipid_Hydrolase"/>
</dbReference>
<keyword evidence="6" id="KW-1185">Reference proteome</keyword>
<feature type="short sequence motif" description="DGA/G" evidence="2">
    <location>
        <begin position="412"/>
        <end position="414"/>
    </location>
</feature>
<keyword evidence="3" id="KW-0812">Transmembrane</keyword>
<dbReference type="OrthoDB" id="9770965at2"/>
<dbReference type="InterPro" id="IPR002641">
    <property type="entry name" value="PNPLA_dom"/>
</dbReference>
<dbReference type="InterPro" id="IPR016035">
    <property type="entry name" value="Acyl_Trfase/lysoPLipase"/>
</dbReference>
<dbReference type="KEGG" id="fjo:Fjoh_4240"/>
<sequence length="540" mass="61648">MKTDLELIKKDIGAEKLGTNLLSVSERLDKLSDKRFSDVISKDENGRILQWINFVQEGGGTLGISLVGYAFVLEYVGIRFLRIAGTSAGAINTLFLAAMGSKDEPKSAELYDMMMDDKRFSLKSFVDAKLGIVKKIIFSFTSGSNFLKNLAWFYGIIALLALIILPIFMAIGFSLKIAYFVFLAVFLFITVRVIMLLYRFHKYNYGINPGKSFEEFLKKELEIFGIKNLKDLKSKSEGDFILNDKIFMSTKGARVESLDNLSSLKNTVSDKKWYSDIYDEVLKKTDHNKSFEPNDSNFNQNPPNLYLIREEDSQDYNALTNKEKAHQKESIDKIGFDYSFVTTDIANQCKIVLPKDEKLYKFDPEGSPAVFVRASMAIPVFFEPKKIAVNNTSDWLKTKGFINLSTESIFIDGGSLSNFPINLFHNSHITEARVPIFGARIQDEKPVENKKLRLTFASYAFSILNTLRNNEDSSFLAINPFYKKFSIAEINTYDTKISWLNFALTKNEKRKLFLAGVEAALVFLEQFNWEVYKEERKKTL</sequence>
<keyword evidence="1 2" id="KW-0443">Lipid metabolism</keyword>
<feature type="short sequence motif" description="GXGXXG" evidence="2">
    <location>
        <begin position="58"/>
        <end position="63"/>
    </location>
</feature>
<feature type="active site" description="Proton acceptor" evidence="2">
    <location>
        <position position="412"/>
    </location>
</feature>
<dbReference type="GO" id="GO:0016787">
    <property type="term" value="F:hydrolase activity"/>
    <property type="evidence" value="ECO:0007669"/>
    <property type="project" value="UniProtKB-UniRule"/>
</dbReference>
<dbReference type="eggNOG" id="COG1752">
    <property type="taxonomic scope" value="Bacteria"/>
</dbReference>
<accession>A5FC27</accession>
<reference evidence="5 6" key="1">
    <citation type="journal article" date="2009" name="Appl. Environ. Microbiol.">
        <title>Novel features of the polysaccharide-digesting gliding bacterium Flavobacterium johnsoniae as revealed by genome sequence analysis.</title>
        <authorList>
            <person name="McBride M.J."/>
            <person name="Xie G."/>
            <person name="Martens E.C."/>
            <person name="Lapidus A."/>
            <person name="Henrissat B."/>
            <person name="Rhodes R.G."/>
            <person name="Goltsman E."/>
            <person name="Wang W."/>
            <person name="Xu J."/>
            <person name="Hunnicutt D.W."/>
            <person name="Staroscik A.M."/>
            <person name="Hoover T.R."/>
            <person name="Cheng Y.Q."/>
            <person name="Stein J.L."/>
        </authorList>
    </citation>
    <scope>NUCLEOTIDE SEQUENCE [LARGE SCALE GENOMIC DNA]</scope>
    <source>
        <strain evidence="6">ATCC 17061 / DSM 2064 / JCM 8514 / BCRC 14874 / CCUG 350202 / NBRC 14942 / NCIMB 11054 / UW101</strain>
    </source>
</reference>
<keyword evidence="3" id="KW-0472">Membrane</keyword>
<evidence type="ECO:0000256" key="2">
    <source>
        <dbReference type="PROSITE-ProRule" id="PRU01161"/>
    </source>
</evidence>
<dbReference type="EMBL" id="CP000685">
    <property type="protein sequence ID" value="ABQ07248.1"/>
    <property type="molecule type" value="Genomic_DNA"/>
</dbReference>
<dbReference type="RefSeq" id="WP_012026214.1">
    <property type="nucleotide sequence ID" value="NC_009441.1"/>
</dbReference>
<gene>
    <name evidence="5" type="ordered locus">Fjoh_4240</name>
</gene>
<name>A5FC27_FLAJ1</name>
<dbReference type="STRING" id="376686.Fjoh_4240"/>
<dbReference type="PROSITE" id="PS51635">
    <property type="entry name" value="PNPLA"/>
    <property type="match status" value="1"/>
</dbReference>